<accession>A0A8X6S0X2</accession>
<dbReference type="Proteomes" id="UP000887159">
    <property type="component" value="Unassembled WGS sequence"/>
</dbReference>
<name>A0A8X6S0X2_TRICX</name>
<gene>
    <name evidence="1" type="ORF">TNCV_4414491</name>
</gene>
<sequence>MVFGWAKNIVDESIRAEPKKVLQIDDRSIPYARRSPLQILFFAERVNKSAATYQSGPSVLPMITPPGKQSPRRLITLSTHGAAPALPDFFFFCLRKTIALAIHYGAFQLEPWRPFFLSSEEENPQNSA</sequence>
<keyword evidence="2" id="KW-1185">Reference proteome</keyword>
<proteinExistence type="predicted"/>
<evidence type="ECO:0000313" key="2">
    <source>
        <dbReference type="Proteomes" id="UP000887159"/>
    </source>
</evidence>
<protein>
    <submittedName>
        <fullName evidence="1">Uncharacterized protein</fullName>
    </submittedName>
</protein>
<dbReference type="EMBL" id="BMAU01021244">
    <property type="protein sequence ID" value="GFY04361.1"/>
    <property type="molecule type" value="Genomic_DNA"/>
</dbReference>
<evidence type="ECO:0000313" key="1">
    <source>
        <dbReference type="EMBL" id="GFY04361.1"/>
    </source>
</evidence>
<dbReference type="AlphaFoldDB" id="A0A8X6S0X2"/>
<reference evidence="1" key="1">
    <citation type="submission" date="2020-08" db="EMBL/GenBank/DDBJ databases">
        <title>Multicomponent nature underlies the extraordinary mechanical properties of spider dragline silk.</title>
        <authorList>
            <person name="Kono N."/>
            <person name="Nakamura H."/>
            <person name="Mori M."/>
            <person name="Yoshida Y."/>
            <person name="Ohtoshi R."/>
            <person name="Malay A.D."/>
            <person name="Moran D.A.P."/>
            <person name="Tomita M."/>
            <person name="Numata K."/>
            <person name="Arakawa K."/>
        </authorList>
    </citation>
    <scope>NUCLEOTIDE SEQUENCE</scope>
</reference>
<organism evidence="1 2">
    <name type="scientific">Trichonephila clavipes</name>
    <name type="common">Golden silk orbweaver</name>
    <name type="synonym">Nephila clavipes</name>
    <dbReference type="NCBI Taxonomy" id="2585209"/>
    <lineage>
        <taxon>Eukaryota</taxon>
        <taxon>Metazoa</taxon>
        <taxon>Ecdysozoa</taxon>
        <taxon>Arthropoda</taxon>
        <taxon>Chelicerata</taxon>
        <taxon>Arachnida</taxon>
        <taxon>Araneae</taxon>
        <taxon>Araneomorphae</taxon>
        <taxon>Entelegynae</taxon>
        <taxon>Araneoidea</taxon>
        <taxon>Nephilidae</taxon>
        <taxon>Trichonephila</taxon>
    </lineage>
</organism>
<comment type="caution">
    <text evidence="1">The sequence shown here is derived from an EMBL/GenBank/DDBJ whole genome shotgun (WGS) entry which is preliminary data.</text>
</comment>